<protein>
    <submittedName>
        <fullName evidence="2">Uncharacterized protein</fullName>
    </submittedName>
</protein>
<accession>A0A915IF21</accession>
<dbReference type="AlphaFoldDB" id="A0A915IF21"/>
<name>A0A915IF21_ROMCU</name>
<keyword evidence="1" id="KW-1185">Reference proteome</keyword>
<sequence>MYTLTPMSWAFTSLGCHARLGLFFKPVQAKPNPFMGGWARVWPWAAHAVHPNRDERKKRDRFAHAKRDLSYTSRWDPKRYRARHRAMDGNLIKAYLSGEEVGGTPKFEQLFTNHLAENVHISKPDPTFFAMMFLGFDNILAMQSIRSEYMIEASYFGWYSKFNAVKALILVNDGGKTSIKTRTIFLKEIPNEAPRLLLRKEFAEMSVQLAEHWLELLLYNKYQEDLRDGIVEEGTTFESYQRPAIDVGHFHECCYSAYDSLKLYAVENKEYHLEELKGEPGTETSRSHFFLKEIFNSVNVKKNRGTNVPNNHELNIKQLQRQFIDFGQDRIILQDTNLLYVESPENILAAYKSIYEADFSVVGDISNVGDFLSVSSKLYTRQTEKMALLDRGSESTKCGYVLGLSMALKHIRDFPPN</sequence>
<dbReference type="Proteomes" id="UP000887565">
    <property type="component" value="Unplaced"/>
</dbReference>
<dbReference type="WBParaSite" id="nRc.2.0.1.t12398-RA">
    <property type="protein sequence ID" value="nRc.2.0.1.t12398-RA"/>
    <property type="gene ID" value="nRc.2.0.1.g12398"/>
</dbReference>
<evidence type="ECO:0000313" key="2">
    <source>
        <dbReference type="WBParaSite" id="nRc.2.0.1.t12398-RA"/>
    </source>
</evidence>
<evidence type="ECO:0000313" key="1">
    <source>
        <dbReference type="Proteomes" id="UP000887565"/>
    </source>
</evidence>
<organism evidence="1 2">
    <name type="scientific">Romanomermis culicivorax</name>
    <name type="common">Nematode worm</name>
    <dbReference type="NCBI Taxonomy" id="13658"/>
    <lineage>
        <taxon>Eukaryota</taxon>
        <taxon>Metazoa</taxon>
        <taxon>Ecdysozoa</taxon>
        <taxon>Nematoda</taxon>
        <taxon>Enoplea</taxon>
        <taxon>Dorylaimia</taxon>
        <taxon>Mermithida</taxon>
        <taxon>Mermithoidea</taxon>
        <taxon>Mermithidae</taxon>
        <taxon>Romanomermis</taxon>
    </lineage>
</organism>
<reference evidence="2" key="1">
    <citation type="submission" date="2022-11" db="UniProtKB">
        <authorList>
            <consortium name="WormBaseParasite"/>
        </authorList>
    </citation>
    <scope>IDENTIFICATION</scope>
</reference>
<proteinExistence type="predicted"/>